<dbReference type="PANTHER" id="PTHR43649">
    <property type="entry name" value="ARABINOSE-BINDING PROTEIN-RELATED"/>
    <property type="match status" value="1"/>
</dbReference>
<organism evidence="3 4">
    <name type="scientific">Paralimibaculum aggregatum</name>
    <dbReference type="NCBI Taxonomy" id="3036245"/>
    <lineage>
        <taxon>Bacteria</taxon>
        <taxon>Pseudomonadati</taxon>
        <taxon>Pseudomonadota</taxon>
        <taxon>Alphaproteobacteria</taxon>
        <taxon>Rhodobacterales</taxon>
        <taxon>Paracoccaceae</taxon>
        <taxon>Paralimibaculum</taxon>
    </lineage>
</organism>
<dbReference type="InterPro" id="IPR050490">
    <property type="entry name" value="Bact_solute-bd_prot1"/>
</dbReference>
<dbReference type="Pfam" id="PF01547">
    <property type="entry name" value="SBP_bac_1"/>
    <property type="match status" value="1"/>
</dbReference>
<dbReference type="EMBL" id="BSYI01000037">
    <property type="protein sequence ID" value="GMG84498.1"/>
    <property type="molecule type" value="Genomic_DNA"/>
</dbReference>
<dbReference type="SUPFAM" id="SSF53850">
    <property type="entry name" value="Periplasmic binding protein-like II"/>
    <property type="match status" value="1"/>
</dbReference>
<dbReference type="Gene3D" id="3.40.190.10">
    <property type="entry name" value="Periplasmic binding protein-like II"/>
    <property type="match status" value="2"/>
</dbReference>
<protein>
    <submittedName>
        <fullName evidence="3">Sugar ABC transporter substrate-binding protein</fullName>
    </submittedName>
</protein>
<comment type="similarity">
    <text evidence="2">Belongs to the bacterial solute-binding protein 1 family.</text>
</comment>
<sequence>MQRLSASFTSNNPGIELVWVTLEENILRQRVTTDIATGAGRFDIVMIGTFEAPIWAERGWLTPLVEMPEGYDVDDILPSIRTSLSHDGTLYAAPFYGESAFTMYRTDLFEDAGLEMPDAPTWDFIRSAASKISEQNDDVYGICLRGKPGWGENVAVITAMANSYGARWFDNDWKPQFDSEAWASAVNDYVSLVRDYGPPDATKNGYTETLNLFQNGKCAIWVDATVAASTITDPETSNVADRVGFALAPGTGLGKRANWLWVWSLGISSSSGHQDEAMRFVAWATSRDYTELVAREDGWVNAPPGTRASLYQNSDYLKAAPFAEMVLSSIKASDPAKPTVDEVPYTGIQYVAIPEFPGMATAVGSRIAKALAGEIPTDEALKNAQWVTEKVIERARFISDD</sequence>
<evidence type="ECO:0000256" key="1">
    <source>
        <dbReference type="ARBA" id="ARBA00004418"/>
    </source>
</evidence>
<comment type="subcellular location">
    <subcellularLocation>
        <location evidence="1">Periplasm</location>
    </subcellularLocation>
</comment>
<dbReference type="InterPro" id="IPR006059">
    <property type="entry name" value="SBP"/>
</dbReference>
<evidence type="ECO:0000256" key="2">
    <source>
        <dbReference type="ARBA" id="ARBA00008520"/>
    </source>
</evidence>
<keyword evidence="4" id="KW-1185">Reference proteome</keyword>
<comment type="caution">
    <text evidence="3">The sequence shown here is derived from an EMBL/GenBank/DDBJ whole genome shotgun (WGS) entry which is preliminary data.</text>
</comment>
<dbReference type="Proteomes" id="UP001239909">
    <property type="component" value="Unassembled WGS sequence"/>
</dbReference>
<gene>
    <name evidence="3" type="ORF">LNKW23_37140</name>
</gene>
<accession>A0ABQ6LMT3</accession>
<proteinExistence type="inferred from homology"/>
<name>A0ABQ6LMT3_9RHOB</name>
<reference evidence="3 4" key="1">
    <citation type="submission" date="2023-04" db="EMBL/GenBank/DDBJ databases">
        <title>Marinoamorphus aggregata gen. nov., sp. Nov., isolate from tissue of brittle star Ophioplocus japonicus.</title>
        <authorList>
            <person name="Kawano K."/>
            <person name="Sawayama S."/>
            <person name="Nakagawa S."/>
        </authorList>
    </citation>
    <scope>NUCLEOTIDE SEQUENCE [LARGE SCALE GENOMIC DNA]</scope>
    <source>
        <strain evidence="3 4">NKW23</strain>
    </source>
</reference>
<dbReference type="CDD" id="cd13585">
    <property type="entry name" value="PBP2_TMBP_like"/>
    <property type="match status" value="1"/>
</dbReference>
<dbReference type="PANTHER" id="PTHR43649:SF12">
    <property type="entry name" value="DIACETYLCHITOBIOSE BINDING PROTEIN DASA"/>
    <property type="match status" value="1"/>
</dbReference>
<evidence type="ECO:0000313" key="3">
    <source>
        <dbReference type="EMBL" id="GMG84498.1"/>
    </source>
</evidence>
<evidence type="ECO:0000313" key="4">
    <source>
        <dbReference type="Proteomes" id="UP001239909"/>
    </source>
</evidence>